<organism evidence="1 2">
    <name type="scientific">Ottowia flava</name>
    <dbReference type="NCBI Taxonomy" id="2675430"/>
    <lineage>
        <taxon>Bacteria</taxon>
        <taxon>Pseudomonadati</taxon>
        <taxon>Pseudomonadota</taxon>
        <taxon>Betaproteobacteria</taxon>
        <taxon>Burkholderiales</taxon>
        <taxon>Comamonadaceae</taxon>
        <taxon>Ottowia</taxon>
    </lineage>
</organism>
<evidence type="ECO:0000313" key="2">
    <source>
        <dbReference type="Proteomes" id="UP001597304"/>
    </source>
</evidence>
<sequence length="244" mass="27255">MYRSWIIDAIYLYVTDQAGAGNTFTKQRYYVYFRLIDVCTSTYRVVTNHGVGSFNGLGTWSLPEHPEGDQETKDFILRKANRLLATGYRAVTFRLKGSKLAVKDPESTARREWVVAPFSLALGGPGPSTAPLDAETAMPEPTLPPLVKTVWLRTFQLKLGIMHFHTVSGDGWLIPFRDDFVGSRVTSQILVPRPPAFEKGLALARCEITPAAEGSFEVAVQELLEYHPNVFEPERCSVSQFLTP</sequence>
<dbReference type="RefSeq" id="WP_147914618.1">
    <property type="nucleotide sequence ID" value="NZ_JBHUEJ010000010.1"/>
</dbReference>
<accession>A0ABW4KU41</accession>
<gene>
    <name evidence="1" type="ORF">ACFSF0_04295</name>
</gene>
<evidence type="ECO:0008006" key="3">
    <source>
        <dbReference type="Google" id="ProtNLM"/>
    </source>
</evidence>
<protein>
    <recommendedName>
        <fullName evidence="3">WGR domain-containing protein</fullName>
    </recommendedName>
</protein>
<proteinExistence type="predicted"/>
<dbReference type="EMBL" id="JBHUEJ010000010">
    <property type="protein sequence ID" value="MFD1709813.1"/>
    <property type="molecule type" value="Genomic_DNA"/>
</dbReference>
<keyword evidence="2" id="KW-1185">Reference proteome</keyword>
<name>A0ABW4KU41_9BURK</name>
<comment type="caution">
    <text evidence="1">The sequence shown here is derived from an EMBL/GenBank/DDBJ whole genome shotgun (WGS) entry which is preliminary data.</text>
</comment>
<reference evidence="2" key="1">
    <citation type="journal article" date="2019" name="Int. J. Syst. Evol. Microbiol.">
        <title>The Global Catalogue of Microorganisms (GCM) 10K type strain sequencing project: providing services to taxonomists for standard genome sequencing and annotation.</title>
        <authorList>
            <consortium name="The Broad Institute Genomics Platform"/>
            <consortium name="The Broad Institute Genome Sequencing Center for Infectious Disease"/>
            <person name="Wu L."/>
            <person name="Ma J."/>
        </authorList>
    </citation>
    <scope>NUCLEOTIDE SEQUENCE [LARGE SCALE GENOMIC DNA]</scope>
    <source>
        <strain evidence="2">LMG 29247</strain>
    </source>
</reference>
<evidence type="ECO:0000313" key="1">
    <source>
        <dbReference type="EMBL" id="MFD1709813.1"/>
    </source>
</evidence>
<dbReference type="Proteomes" id="UP001597304">
    <property type="component" value="Unassembled WGS sequence"/>
</dbReference>